<reference evidence="4" key="1">
    <citation type="journal article" date="2016" name="Nat. Commun.">
        <title>The Gonium pectorale genome demonstrates co-option of cell cycle regulation during the evolution of multicellularity.</title>
        <authorList>
            <person name="Hanschen E.R."/>
            <person name="Marriage T.N."/>
            <person name="Ferris P.J."/>
            <person name="Hamaji T."/>
            <person name="Toyoda A."/>
            <person name="Fujiyama A."/>
            <person name="Neme R."/>
            <person name="Noguchi H."/>
            <person name="Minakuchi Y."/>
            <person name="Suzuki M."/>
            <person name="Kawai-Toyooka H."/>
            <person name="Smith D.R."/>
            <person name="Sparks H."/>
            <person name="Anderson J."/>
            <person name="Bakaric R."/>
            <person name="Luria V."/>
            <person name="Karger A."/>
            <person name="Kirschner M.W."/>
            <person name="Durand P.M."/>
            <person name="Michod R.E."/>
            <person name="Nozaki H."/>
            <person name="Olson B.J."/>
        </authorList>
    </citation>
    <scope>NUCLEOTIDE SEQUENCE [LARGE SCALE GENOMIC DNA]</scope>
    <source>
        <strain evidence="4">NIES-2863</strain>
    </source>
</reference>
<comment type="caution">
    <text evidence="3">The sequence shown here is derived from an EMBL/GenBank/DDBJ whole genome shotgun (WGS) entry which is preliminary data.</text>
</comment>
<dbReference type="PANTHER" id="PTHR12452:SF0">
    <property type="entry name" value="THIOREDOXIN DOMAIN-CONTAINING PROTEIN 17"/>
    <property type="match status" value="1"/>
</dbReference>
<dbReference type="Pfam" id="PF06110">
    <property type="entry name" value="TXD17-like_Trx"/>
    <property type="match status" value="1"/>
</dbReference>
<protein>
    <recommendedName>
        <fullName evidence="2">Thioredoxin domain-containing protein</fullName>
    </recommendedName>
</protein>
<proteinExistence type="inferred from homology"/>
<dbReference type="InterPro" id="IPR010357">
    <property type="entry name" value="TXNDC17_dom"/>
</dbReference>
<dbReference type="SUPFAM" id="SSF52833">
    <property type="entry name" value="Thioredoxin-like"/>
    <property type="match status" value="1"/>
</dbReference>
<dbReference type="STRING" id="33097.A0A150H4H4"/>
<comment type="similarity">
    <text evidence="1">Belongs to the thioredoxin family.</text>
</comment>
<evidence type="ECO:0000256" key="1">
    <source>
        <dbReference type="ARBA" id="ARBA00008987"/>
    </source>
</evidence>
<evidence type="ECO:0000313" key="4">
    <source>
        <dbReference type="Proteomes" id="UP000075714"/>
    </source>
</evidence>
<gene>
    <name evidence="3" type="ORF">GPECTOR_1g87</name>
</gene>
<dbReference type="Gene3D" id="3.40.30.10">
    <property type="entry name" value="Glutaredoxin"/>
    <property type="match status" value="1"/>
</dbReference>
<accession>A0A150H4H4</accession>
<dbReference type="InterPro" id="IPR036249">
    <property type="entry name" value="Thioredoxin-like_sf"/>
</dbReference>
<dbReference type="GO" id="GO:0047134">
    <property type="term" value="F:protein-disulfide reductase [NAD(P)H] activity"/>
    <property type="evidence" value="ECO:0007669"/>
    <property type="project" value="InterPro"/>
</dbReference>
<keyword evidence="4" id="KW-1185">Reference proteome</keyword>
<dbReference type="EMBL" id="LSYV01000002">
    <property type="protein sequence ID" value="KXZ56963.1"/>
    <property type="molecule type" value="Genomic_DNA"/>
</dbReference>
<dbReference type="Proteomes" id="UP000075714">
    <property type="component" value="Unassembled WGS sequence"/>
</dbReference>
<dbReference type="OrthoDB" id="78947at2759"/>
<evidence type="ECO:0000259" key="2">
    <source>
        <dbReference type="Pfam" id="PF06110"/>
    </source>
</evidence>
<organism evidence="3 4">
    <name type="scientific">Gonium pectorale</name>
    <name type="common">Green alga</name>
    <dbReference type="NCBI Taxonomy" id="33097"/>
    <lineage>
        <taxon>Eukaryota</taxon>
        <taxon>Viridiplantae</taxon>
        <taxon>Chlorophyta</taxon>
        <taxon>core chlorophytes</taxon>
        <taxon>Chlorophyceae</taxon>
        <taxon>CS clade</taxon>
        <taxon>Chlamydomonadales</taxon>
        <taxon>Volvocaceae</taxon>
        <taxon>Gonium</taxon>
    </lineage>
</organism>
<dbReference type="AlphaFoldDB" id="A0A150H4H4"/>
<dbReference type="InterPro" id="IPR045108">
    <property type="entry name" value="TXNDC17-like"/>
</dbReference>
<name>A0A150H4H4_GONPE</name>
<feature type="domain" description="Thioredoxin" evidence="2">
    <location>
        <begin position="10"/>
        <end position="57"/>
    </location>
</feature>
<dbReference type="GO" id="GO:0005829">
    <property type="term" value="C:cytosol"/>
    <property type="evidence" value="ECO:0007669"/>
    <property type="project" value="TreeGrafter"/>
</dbReference>
<sequence>MAAAHTTANVSTFRDAVLELQKKPTPRYVLFTADDDPTTGLPWCPDCVRAVPAVRAAAARSGAALLEVTLKLTGIPTLLQWGQDGPSRRLGPELEACGSPSEVEKLLQSTQFFSP</sequence>
<dbReference type="PANTHER" id="PTHR12452">
    <property type="entry name" value="42-9-9 PROTEIN-RELATED"/>
    <property type="match status" value="1"/>
</dbReference>
<evidence type="ECO:0000313" key="3">
    <source>
        <dbReference type="EMBL" id="KXZ56963.1"/>
    </source>
</evidence>